<proteinExistence type="predicted"/>
<evidence type="ECO:0000256" key="1">
    <source>
        <dbReference type="SAM" id="MobiDB-lite"/>
    </source>
</evidence>
<gene>
    <name evidence="2" type="ORF">E2C01_089057</name>
</gene>
<organism evidence="2 3">
    <name type="scientific">Portunus trituberculatus</name>
    <name type="common">Swimming crab</name>
    <name type="synonym">Neptunus trituberculatus</name>
    <dbReference type="NCBI Taxonomy" id="210409"/>
    <lineage>
        <taxon>Eukaryota</taxon>
        <taxon>Metazoa</taxon>
        <taxon>Ecdysozoa</taxon>
        <taxon>Arthropoda</taxon>
        <taxon>Crustacea</taxon>
        <taxon>Multicrustacea</taxon>
        <taxon>Malacostraca</taxon>
        <taxon>Eumalacostraca</taxon>
        <taxon>Eucarida</taxon>
        <taxon>Decapoda</taxon>
        <taxon>Pleocyemata</taxon>
        <taxon>Brachyura</taxon>
        <taxon>Eubrachyura</taxon>
        <taxon>Portunoidea</taxon>
        <taxon>Portunidae</taxon>
        <taxon>Portuninae</taxon>
        <taxon>Portunus</taxon>
    </lineage>
</organism>
<keyword evidence="3" id="KW-1185">Reference proteome</keyword>
<feature type="region of interest" description="Disordered" evidence="1">
    <location>
        <begin position="1"/>
        <end position="30"/>
    </location>
</feature>
<dbReference type="AlphaFoldDB" id="A0A5B7JAY9"/>
<evidence type="ECO:0000313" key="2">
    <source>
        <dbReference type="EMBL" id="MPC93910.1"/>
    </source>
</evidence>
<reference evidence="2 3" key="1">
    <citation type="submission" date="2019-05" db="EMBL/GenBank/DDBJ databases">
        <title>Another draft genome of Portunus trituberculatus and its Hox gene families provides insights of decapod evolution.</title>
        <authorList>
            <person name="Jeong J.-H."/>
            <person name="Song I."/>
            <person name="Kim S."/>
            <person name="Choi T."/>
            <person name="Kim D."/>
            <person name="Ryu S."/>
            <person name="Kim W."/>
        </authorList>
    </citation>
    <scope>NUCLEOTIDE SEQUENCE [LARGE SCALE GENOMIC DNA]</scope>
    <source>
        <tissue evidence="2">Muscle</tissue>
    </source>
</reference>
<comment type="caution">
    <text evidence="2">The sequence shown here is derived from an EMBL/GenBank/DDBJ whole genome shotgun (WGS) entry which is preliminary data.</text>
</comment>
<feature type="compositionally biased region" description="Pro residues" evidence="1">
    <location>
        <begin position="11"/>
        <end position="30"/>
    </location>
</feature>
<evidence type="ECO:0000313" key="3">
    <source>
        <dbReference type="Proteomes" id="UP000324222"/>
    </source>
</evidence>
<dbReference type="EMBL" id="VSRR010096569">
    <property type="protein sequence ID" value="MPC93910.1"/>
    <property type="molecule type" value="Genomic_DNA"/>
</dbReference>
<protein>
    <submittedName>
        <fullName evidence="2">Uncharacterized protein</fullName>
    </submittedName>
</protein>
<dbReference type="Proteomes" id="UP000324222">
    <property type="component" value="Unassembled WGS sequence"/>
</dbReference>
<accession>A0A5B7JAY9</accession>
<name>A0A5B7JAY9_PORTR</name>
<feature type="compositionally biased region" description="Low complexity" evidence="1">
    <location>
        <begin position="1"/>
        <end position="10"/>
    </location>
</feature>
<sequence length="30" mass="3162">MTLPPTSSLPHPHPLPPATPLALPPFCHPP</sequence>